<dbReference type="Gene3D" id="3.40.630.30">
    <property type="match status" value="1"/>
</dbReference>
<keyword evidence="1" id="KW-0808">Transferase</keyword>
<sequence>MLDNRGVIRRAVPGDALQLEACMQKAYSVYKKRMNGNQLPPLEADYKDEIVSYPVWVLDKGDEILGGVILMFHPTYTQVANIAVDPDYQGHGLGRRLLGFAEEKSVERGCFEMRLATHRLLTENVAFYTSMGWEESGRDGFRIFFKKRLETT</sequence>
<dbReference type="RefSeq" id="WP_206935581.1">
    <property type="nucleotide sequence ID" value="NZ_JAEKJY010000005.1"/>
</dbReference>
<evidence type="ECO:0000256" key="1">
    <source>
        <dbReference type="ARBA" id="ARBA00022679"/>
    </source>
</evidence>
<dbReference type="InterPro" id="IPR016181">
    <property type="entry name" value="Acyl_CoA_acyltransferase"/>
</dbReference>
<keyword evidence="5" id="KW-1185">Reference proteome</keyword>
<dbReference type="PANTHER" id="PTHR43877">
    <property type="entry name" value="AMINOALKYLPHOSPHONATE N-ACETYLTRANSFERASE-RELATED-RELATED"/>
    <property type="match status" value="1"/>
</dbReference>
<dbReference type="InterPro" id="IPR000182">
    <property type="entry name" value="GNAT_dom"/>
</dbReference>
<organism evidence="4 5">
    <name type="scientific">Halobacillus kuroshimensis</name>
    <dbReference type="NCBI Taxonomy" id="302481"/>
    <lineage>
        <taxon>Bacteria</taxon>
        <taxon>Bacillati</taxon>
        <taxon>Bacillota</taxon>
        <taxon>Bacilli</taxon>
        <taxon>Bacillales</taxon>
        <taxon>Bacillaceae</taxon>
        <taxon>Halobacillus</taxon>
    </lineage>
</organism>
<dbReference type="CDD" id="cd04301">
    <property type="entry name" value="NAT_SF"/>
    <property type="match status" value="1"/>
</dbReference>
<dbReference type="Pfam" id="PF13508">
    <property type="entry name" value="Acetyltransf_7"/>
    <property type="match status" value="1"/>
</dbReference>
<gene>
    <name evidence="4" type="ORF">JF544_16965</name>
</gene>
<dbReference type="EMBL" id="JAEKJY010000005">
    <property type="protein sequence ID" value="MBN8236953.1"/>
    <property type="molecule type" value="Genomic_DNA"/>
</dbReference>
<name>A0ABS3E023_9BACI</name>
<keyword evidence="2" id="KW-0012">Acyltransferase</keyword>
<feature type="domain" description="N-acetyltransferase" evidence="3">
    <location>
        <begin position="6"/>
        <end position="150"/>
    </location>
</feature>
<proteinExistence type="predicted"/>
<evidence type="ECO:0000259" key="3">
    <source>
        <dbReference type="PROSITE" id="PS51186"/>
    </source>
</evidence>
<evidence type="ECO:0000256" key="2">
    <source>
        <dbReference type="ARBA" id="ARBA00023315"/>
    </source>
</evidence>
<dbReference type="PROSITE" id="PS51186">
    <property type="entry name" value="GNAT"/>
    <property type="match status" value="1"/>
</dbReference>
<protein>
    <submittedName>
        <fullName evidence="4">GNAT family N-acetyltransferase</fullName>
    </submittedName>
</protein>
<reference evidence="4 5" key="1">
    <citation type="submission" date="2020-12" db="EMBL/GenBank/DDBJ databases">
        <title>Oil enriched cultivation method for isolating marine PHA-producing bacteria.</title>
        <authorList>
            <person name="Zheng W."/>
            <person name="Yu S."/>
            <person name="Huang Y."/>
        </authorList>
    </citation>
    <scope>NUCLEOTIDE SEQUENCE [LARGE SCALE GENOMIC DNA]</scope>
    <source>
        <strain evidence="4 5">SY-2-6</strain>
    </source>
</reference>
<comment type="caution">
    <text evidence="4">The sequence shown here is derived from an EMBL/GenBank/DDBJ whole genome shotgun (WGS) entry which is preliminary data.</text>
</comment>
<dbReference type="InterPro" id="IPR050832">
    <property type="entry name" value="Bact_Acetyltransf"/>
</dbReference>
<dbReference type="SUPFAM" id="SSF55729">
    <property type="entry name" value="Acyl-CoA N-acyltransferases (Nat)"/>
    <property type="match status" value="1"/>
</dbReference>
<accession>A0ABS3E023</accession>
<dbReference type="Proteomes" id="UP000663970">
    <property type="component" value="Unassembled WGS sequence"/>
</dbReference>
<evidence type="ECO:0000313" key="4">
    <source>
        <dbReference type="EMBL" id="MBN8236953.1"/>
    </source>
</evidence>
<evidence type="ECO:0000313" key="5">
    <source>
        <dbReference type="Proteomes" id="UP000663970"/>
    </source>
</evidence>